<gene>
    <name evidence="1" type="ORF">OKA104_LOCUS29160</name>
</gene>
<accession>A0A819N733</accession>
<sequence length="279" mass="31296">MIFFILMGLNLGQTDNNVCMRFDYNWRELSQSLIDEYYAIHNGVCKKYEERLVVIYDFNIKELKTNLYNSIIQLEPIVDGINLFVDIDQCIEFLIKNEHAKIFLIIHGPISDSIMSRIHHLSQVNSIYILLQHESYDDQSIKNWSKVTGIYTETSVIYNALKQTIQDSIAQANSLRVKRAIRFNCYPDDFDTFYSSSFISGHSGGVCHHCSDGHGGGPGTGMVVTSTLCYVDKEGCGGSAPISYGDNSSAVIHFRQICCFGNRICYGGCPGGPLCYNVG</sequence>
<evidence type="ECO:0000313" key="2">
    <source>
        <dbReference type="Proteomes" id="UP000663881"/>
    </source>
</evidence>
<protein>
    <submittedName>
        <fullName evidence="1">Uncharacterized protein</fullName>
    </submittedName>
</protein>
<dbReference type="Proteomes" id="UP000663881">
    <property type="component" value="Unassembled WGS sequence"/>
</dbReference>
<reference evidence="1" key="1">
    <citation type="submission" date="2021-02" db="EMBL/GenBank/DDBJ databases">
        <authorList>
            <person name="Nowell W R."/>
        </authorList>
    </citation>
    <scope>NUCLEOTIDE SEQUENCE</scope>
</reference>
<name>A0A819N733_9BILA</name>
<organism evidence="1 2">
    <name type="scientific">Adineta steineri</name>
    <dbReference type="NCBI Taxonomy" id="433720"/>
    <lineage>
        <taxon>Eukaryota</taxon>
        <taxon>Metazoa</taxon>
        <taxon>Spiralia</taxon>
        <taxon>Gnathifera</taxon>
        <taxon>Rotifera</taxon>
        <taxon>Eurotatoria</taxon>
        <taxon>Bdelloidea</taxon>
        <taxon>Adinetida</taxon>
        <taxon>Adinetidae</taxon>
        <taxon>Adineta</taxon>
    </lineage>
</organism>
<evidence type="ECO:0000313" key="1">
    <source>
        <dbReference type="EMBL" id="CAF3990080.1"/>
    </source>
</evidence>
<dbReference type="AlphaFoldDB" id="A0A819N733"/>
<comment type="caution">
    <text evidence="1">The sequence shown here is derived from an EMBL/GenBank/DDBJ whole genome shotgun (WGS) entry which is preliminary data.</text>
</comment>
<proteinExistence type="predicted"/>
<dbReference type="EMBL" id="CAJOAY010002932">
    <property type="protein sequence ID" value="CAF3990080.1"/>
    <property type="molecule type" value="Genomic_DNA"/>
</dbReference>